<evidence type="ECO:0000256" key="1">
    <source>
        <dbReference type="ARBA" id="ARBA00005224"/>
    </source>
</evidence>
<feature type="binding site" evidence="10">
    <location>
        <position position="45"/>
    </location>
    <ligand>
        <name>K(+)</name>
        <dbReference type="ChEBI" id="CHEBI:29103"/>
    </ligand>
</feature>
<comment type="subunit">
    <text evidence="10">Homotetramer; dimer of dimers.</text>
</comment>
<evidence type="ECO:0000256" key="9">
    <source>
        <dbReference type="ARBA" id="ARBA00022958"/>
    </source>
</evidence>
<evidence type="ECO:0000256" key="3">
    <source>
        <dbReference type="ARBA" id="ARBA00022563"/>
    </source>
</evidence>
<evidence type="ECO:0000256" key="10">
    <source>
        <dbReference type="HAMAP-Rule" id="MF_00086"/>
    </source>
</evidence>
<feature type="binding site" description="in other chain" evidence="10">
    <location>
        <begin position="172"/>
        <end position="174"/>
    </location>
    <ligand>
        <name>ATP</name>
        <dbReference type="ChEBI" id="CHEBI:30616"/>
        <note>ligand shared between two neighboring subunits</note>
    </ligand>
</feature>
<comment type="pathway">
    <text evidence="1 10">Amino-acid biosynthesis; S-adenosyl-L-methionine biosynthesis; S-adenosyl-L-methionine from L-methionine: step 1/1.</text>
</comment>
<keyword evidence="8 10" id="KW-0460">Magnesium</keyword>
<feature type="binding site" evidence="10">
    <location>
        <position position="19"/>
    </location>
    <ligand>
        <name>Mg(2+)</name>
        <dbReference type="ChEBI" id="CHEBI:18420"/>
    </ligand>
</feature>
<dbReference type="Proteomes" id="UP001596457">
    <property type="component" value="Unassembled WGS sequence"/>
</dbReference>
<dbReference type="Gene3D" id="3.30.300.10">
    <property type="match status" value="3"/>
</dbReference>
<dbReference type="PROSITE" id="PS00377">
    <property type="entry name" value="ADOMET_SYNTHASE_2"/>
    <property type="match status" value="1"/>
</dbReference>
<dbReference type="SUPFAM" id="SSF55973">
    <property type="entry name" value="S-adenosylmethionine synthetase"/>
    <property type="match status" value="3"/>
</dbReference>
<evidence type="ECO:0000256" key="8">
    <source>
        <dbReference type="ARBA" id="ARBA00022842"/>
    </source>
</evidence>
<reference evidence="17" key="1">
    <citation type="journal article" date="2019" name="Int. J. Syst. Evol. Microbiol.">
        <title>The Global Catalogue of Microorganisms (GCM) 10K type strain sequencing project: providing services to taxonomists for standard genome sequencing and annotation.</title>
        <authorList>
            <consortium name="The Broad Institute Genomics Platform"/>
            <consortium name="The Broad Institute Genome Sequencing Center for Infectious Disease"/>
            <person name="Wu L."/>
            <person name="Ma J."/>
        </authorList>
    </citation>
    <scope>NUCLEOTIDE SEQUENCE [LARGE SCALE GENOMIC DNA]</scope>
    <source>
        <strain evidence="17">CCUG 53903</strain>
    </source>
</reference>
<feature type="binding site" description="in other chain" evidence="10">
    <location>
        <position position="17"/>
    </location>
    <ligand>
        <name>ATP</name>
        <dbReference type="ChEBI" id="CHEBI:30616"/>
        <note>ligand shared between two neighboring subunits</note>
    </ligand>
</feature>
<dbReference type="PROSITE" id="PS00376">
    <property type="entry name" value="ADOMET_SYNTHASE_1"/>
    <property type="match status" value="1"/>
</dbReference>
<dbReference type="CDD" id="cd18079">
    <property type="entry name" value="S-AdoMet_synt"/>
    <property type="match status" value="1"/>
</dbReference>
<keyword evidence="9 10" id="KW-0630">Potassium</keyword>
<comment type="cofactor">
    <cofactor evidence="10">
        <name>K(+)</name>
        <dbReference type="ChEBI" id="CHEBI:29103"/>
    </cofactor>
    <text evidence="10">Binds 1 potassium ion per subunit.</text>
</comment>
<dbReference type="PANTHER" id="PTHR11964">
    <property type="entry name" value="S-ADENOSYLMETHIONINE SYNTHETASE"/>
    <property type="match status" value="1"/>
</dbReference>
<dbReference type="RefSeq" id="WP_382198295.1">
    <property type="nucleotide sequence ID" value="NZ_JBHTBZ010000005.1"/>
</dbReference>
<comment type="catalytic activity">
    <reaction evidence="10">
        <text>L-methionine + ATP + H2O = S-adenosyl-L-methionine + phosphate + diphosphate</text>
        <dbReference type="Rhea" id="RHEA:21080"/>
        <dbReference type="ChEBI" id="CHEBI:15377"/>
        <dbReference type="ChEBI" id="CHEBI:30616"/>
        <dbReference type="ChEBI" id="CHEBI:33019"/>
        <dbReference type="ChEBI" id="CHEBI:43474"/>
        <dbReference type="ChEBI" id="CHEBI:57844"/>
        <dbReference type="ChEBI" id="CHEBI:59789"/>
        <dbReference type="EC" id="2.5.1.6"/>
    </reaction>
</comment>
<dbReference type="HAMAP" id="MF_00086">
    <property type="entry name" value="S_AdoMet_synth1"/>
    <property type="match status" value="1"/>
</dbReference>
<dbReference type="InterPro" id="IPR002133">
    <property type="entry name" value="S-AdoMet_synthetase"/>
</dbReference>
<evidence type="ECO:0000259" key="13">
    <source>
        <dbReference type="Pfam" id="PF00438"/>
    </source>
</evidence>
<comment type="function">
    <text evidence="10">Catalyzes the formation of S-adenosylmethionine (AdoMet) from methionine and ATP. The overall synthetic reaction is composed of two sequential steps, AdoMet formation and the subsequent tripolyphosphate hydrolysis which occurs prior to release of AdoMet from the enzyme.</text>
</comment>
<feature type="binding site" description="in other chain" evidence="10">
    <location>
        <position position="58"/>
    </location>
    <ligand>
        <name>L-methionine</name>
        <dbReference type="ChEBI" id="CHEBI:57844"/>
        <note>ligand shared between two neighboring subunits</note>
    </ligand>
</feature>
<feature type="domain" description="S-adenosylmethionine synthetase central" evidence="14">
    <location>
        <begin position="123"/>
        <end position="239"/>
    </location>
</feature>
<evidence type="ECO:0000313" key="16">
    <source>
        <dbReference type="EMBL" id="MFC7459163.1"/>
    </source>
</evidence>
<evidence type="ECO:0000256" key="6">
    <source>
        <dbReference type="ARBA" id="ARBA00022741"/>
    </source>
</evidence>
<feature type="binding site" evidence="10">
    <location>
        <position position="247"/>
    </location>
    <ligand>
        <name>L-methionine</name>
        <dbReference type="ChEBI" id="CHEBI:57844"/>
        <note>ligand shared between two neighboring subunits</note>
    </ligand>
</feature>
<feature type="domain" description="S-adenosylmethionine synthetase N-terminal" evidence="13">
    <location>
        <begin position="7"/>
        <end position="109"/>
    </location>
</feature>
<keyword evidence="7 10" id="KW-0067">ATP-binding</keyword>
<feature type="binding site" description="in other chain" evidence="10">
    <location>
        <position position="278"/>
    </location>
    <ligand>
        <name>L-methionine</name>
        <dbReference type="ChEBI" id="CHEBI:57844"/>
        <note>ligand shared between two neighboring subunits</note>
    </ligand>
</feature>
<feature type="binding site" evidence="10">
    <location>
        <position position="270"/>
    </location>
    <ligand>
        <name>ATP</name>
        <dbReference type="ChEBI" id="CHEBI:30616"/>
        <note>ligand shared between two neighboring subunits</note>
    </ligand>
</feature>
<keyword evidence="5 10" id="KW-0479">Metal-binding</keyword>
<accession>A0ABW2S7Q6</accession>
<dbReference type="GO" id="GO:0004478">
    <property type="term" value="F:methionine adenosyltransferase activity"/>
    <property type="evidence" value="ECO:0007669"/>
    <property type="project" value="UniProtKB-EC"/>
</dbReference>
<dbReference type="InterPro" id="IPR022636">
    <property type="entry name" value="S-AdoMet_synthetase_sfam"/>
</dbReference>
<organism evidence="16 17">
    <name type="scientific">Hydrogenophaga defluvii</name>
    <dbReference type="NCBI Taxonomy" id="249410"/>
    <lineage>
        <taxon>Bacteria</taxon>
        <taxon>Pseudomonadati</taxon>
        <taxon>Pseudomonadota</taxon>
        <taxon>Betaproteobacteria</taxon>
        <taxon>Burkholderiales</taxon>
        <taxon>Comamonadaceae</taxon>
        <taxon>Hydrogenophaga</taxon>
    </lineage>
</organism>
<evidence type="ECO:0000259" key="14">
    <source>
        <dbReference type="Pfam" id="PF02772"/>
    </source>
</evidence>
<comment type="subcellular location">
    <subcellularLocation>
        <location evidence="10 11">Cytoplasm</location>
    </subcellularLocation>
</comment>
<evidence type="ECO:0000256" key="11">
    <source>
        <dbReference type="RuleBase" id="RU000542"/>
    </source>
</evidence>
<proteinExistence type="inferred from homology"/>
<keyword evidence="4 10" id="KW-0808">Transferase</keyword>
<dbReference type="PIRSF" id="PIRSF000497">
    <property type="entry name" value="MAT"/>
    <property type="match status" value="1"/>
</dbReference>
<dbReference type="InterPro" id="IPR022629">
    <property type="entry name" value="S-AdoMet_synt_central"/>
</dbReference>
<keyword evidence="3 10" id="KW-0554">One-carbon metabolism</keyword>
<gene>
    <name evidence="10 16" type="primary">metK</name>
    <name evidence="16" type="ORF">ACFQU0_01830</name>
</gene>
<keyword evidence="17" id="KW-1185">Reference proteome</keyword>
<dbReference type="EMBL" id="JBHTBZ010000005">
    <property type="protein sequence ID" value="MFC7459163.1"/>
    <property type="molecule type" value="Genomic_DNA"/>
</dbReference>
<comment type="caution">
    <text evidence="16">The sequence shown here is derived from an EMBL/GenBank/DDBJ whole genome shotgun (WGS) entry which is preliminary data.</text>
</comment>
<dbReference type="Pfam" id="PF02773">
    <property type="entry name" value="S-AdoMet_synt_C"/>
    <property type="match status" value="1"/>
</dbReference>
<feature type="binding site" evidence="10">
    <location>
        <position position="274"/>
    </location>
    <ligand>
        <name>ATP</name>
        <dbReference type="ChEBI" id="CHEBI:30616"/>
        <note>ligand shared between two neighboring subunits</note>
    </ligand>
</feature>
<feature type="binding site" description="in other chain" evidence="10">
    <location>
        <begin position="238"/>
        <end position="239"/>
    </location>
    <ligand>
        <name>ATP</name>
        <dbReference type="ChEBI" id="CHEBI:30616"/>
        <note>ligand shared between two neighboring subunits</note>
    </ligand>
</feature>
<dbReference type="InterPro" id="IPR022631">
    <property type="entry name" value="ADOMET_SYNTHASE_CS"/>
</dbReference>
<feature type="region of interest" description="Flexible loop" evidence="10">
    <location>
        <begin position="108"/>
        <end position="118"/>
    </location>
</feature>
<feature type="binding site" description="in other chain" evidence="10">
    <location>
        <begin position="253"/>
        <end position="254"/>
    </location>
    <ligand>
        <name>ATP</name>
        <dbReference type="ChEBI" id="CHEBI:30616"/>
        <note>ligand shared between two neighboring subunits</note>
    </ligand>
</feature>
<dbReference type="NCBIfam" id="TIGR01034">
    <property type="entry name" value="metK"/>
    <property type="match status" value="1"/>
</dbReference>
<evidence type="ECO:0000256" key="4">
    <source>
        <dbReference type="ARBA" id="ARBA00022679"/>
    </source>
</evidence>
<feature type="domain" description="S-adenosylmethionine synthetase C-terminal" evidence="15">
    <location>
        <begin position="241"/>
        <end position="379"/>
    </location>
</feature>
<evidence type="ECO:0000256" key="7">
    <source>
        <dbReference type="ARBA" id="ARBA00022840"/>
    </source>
</evidence>
<dbReference type="Pfam" id="PF02772">
    <property type="entry name" value="S-AdoMet_synt_M"/>
    <property type="match status" value="1"/>
</dbReference>
<feature type="binding site" description="in other chain" evidence="10">
    <location>
        <position position="108"/>
    </location>
    <ligand>
        <name>L-methionine</name>
        <dbReference type="ChEBI" id="CHEBI:57844"/>
        <note>ligand shared between two neighboring subunits</note>
    </ligand>
</feature>
<evidence type="ECO:0000256" key="5">
    <source>
        <dbReference type="ARBA" id="ARBA00022723"/>
    </source>
</evidence>
<evidence type="ECO:0000259" key="15">
    <source>
        <dbReference type="Pfam" id="PF02773"/>
    </source>
</evidence>
<comment type="similarity">
    <text evidence="2 10 12">Belongs to the AdoMet synthase family.</text>
</comment>
<sequence length="396" mass="42866">MSIRNGLFSSESVSEGHPDKLADRISDAVLDEFLRHEPSARVACETLLADQCVVVAGEFKTRSPDTFRAVRERAVTIVSDVLRDAGYRESATGIDPDRCEIQIRFNGQSADINQGVDRQDGVIGAGDQGLMFGYACDDTPELMPAPIVFAHRLVRRQAELRRSGVLPWLGPDAKSQVTFRYEEGRPVAVEAVVLSTQHDVGIETEALRAAVSRDIIDAVIPANLRASSYRELINPTGRFVIGGPKGDTGLTGRKIIVDTYGGAAPHGGGAFSGKDPSKVDRSAAYMARFLAKQVVARGWSNRALVQLAYAIGVAEPVSFLVQAEGVSTARSAEIVDALRLEFDLTPAGIIQCMDLQRPIYYPTAAYGHFGRDDLDVPWESVRDVALVRAANESVPV</sequence>
<keyword evidence="10" id="KW-0963">Cytoplasm</keyword>
<name>A0ABW2S7Q6_9BURK</name>
<feature type="binding site" evidence="10">
    <location>
        <position position="247"/>
    </location>
    <ligand>
        <name>ATP</name>
        <dbReference type="ChEBI" id="CHEBI:30616"/>
        <note>ligand shared between two neighboring subunits</note>
    </ligand>
</feature>
<dbReference type="EC" id="2.5.1.6" evidence="10"/>
<dbReference type="InterPro" id="IPR022630">
    <property type="entry name" value="S-AdoMet_synt_C"/>
</dbReference>
<protein>
    <recommendedName>
        <fullName evidence="10">S-adenosylmethionine synthase</fullName>
        <shortName evidence="10">AdoMet synthase</shortName>
        <ecNumber evidence="10">2.5.1.6</ecNumber>
    </recommendedName>
    <alternativeName>
        <fullName evidence="10">MAT</fullName>
    </alternativeName>
    <alternativeName>
        <fullName evidence="10">Methionine adenosyltransferase</fullName>
    </alternativeName>
</protein>
<dbReference type="Pfam" id="PF00438">
    <property type="entry name" value="S-AdoMet_synt_N"/>
    <property type="match status" value="1"/>
</dbReference>
<evidence type="ECO:0000256" key="12">
    <source>
        <dbReference type="RuleBase" id="RU004462"/>
    </source>
</evidence>
<dbReference type="InterPro" id="IPR022628">
    <property type="entry name" value="S-AdoMet_synt_N"/>
</dbReference>
<comment type="cofactor">
    <cofactor evidence="10">
        <name>Mg(2+)</name>
        <dbReference type="ChEBI" id="CHEBI:18420"/>
    </cofactor>
    <text evidence="10">Binds 2 divalent ions per subunit.</text>
</comment>
<evidence type="ECO:0000256" key="2">
    <source>
        <dbReference type="ARBA" id="ARBA00009685"/>
    </source>
</evidence>
<evidence type="ECO:0000313" key="17">
    <source>
        <dbReference type="Proteomes" id="UP001596457"/>
    </source>
</evidence>
<keyword evidence="6 10" id="KW-0547">Nucleotide-binding</keyword>